<dbReference type="EMBL" id="JAWXXR010000001">
    <property type="protein sequence ID" value="MDX6015605.1"/>
    <property type="molecule type" value="Genomic_DNA"/>
</dbReference>
<protein>
    <submittedName>
        <fullName evidence="1">Uncharacterized protein</fullName>
    </submittedName>
</protein>
<dbReference type="Proteomes" id="UP001272773">
    <property type="component" value="Unassembled WGS sequence"/>
</dbReference>
<organism evidence="1 2">
    <name type="scientific">Shewanella indica</name>
    <dbReference type="NCBI Taxonomy" id="768528"/>
    <lineage>
        <taxon>Bacteria</taxon>
        <taxon>Pseudomonadati</taxon>
        <taxon>Pseudomonadota</taxon>
        <taxon>Gammaproteobacteria</taxon>
        <taxon>Alteromonadales</taxon>
        <taxon>Shewanellaceae</taxon>
        <taxon>Shewanella</taxon>
    </lineage>
</organism>
<evidence type="ECO:0000313" key="1">
    <source>
        <dbReference type="EMBL" id="MDX6015605.1"/>
    </source>
</evidence>
<accession>A0ABU4QAN3</accession>
<reference evidence="1 2" key="1">
    <citation type="submission" date="2023-11" db="EMBL/GenBank/DDBJ databases">
        <title>MicrobeMod: A computational toolkit for identifying prokaryotic methylation and restriction-modification with nanopore sequencing.</title>
        <authorList>
            <person name="Crits-Christoph A."/>
            <person name="Kang S.C."/>
            <person name="Lee H."/>
            <person name="Ostrov N."/>
        </authorList>
    </citation>
    <scope>NUCLEOTIDE SEQUENCE [LARGE SCALE GENOMIC DNA]</scope>
    <source>
        <strain evidence="1 2">ATCC BAA-2732</strain>
    </source>
</reference>
<sequence length="58" mass="6469">MDMHLGDRIIGELLFDAATESFAVSYRRYISLLRQAVVSALICLLAERQISGQTKLLA</sequence>
<proteinExistence type="predicted"/>
<name>A0ABU4QAN3_9GAMM</name>
<dbReference type="GeneID" id="88622711"/>
<dbReference type="RefSeq" id="WP_160289557.1">
    <property type="nucleotide sequence ID" value="NZ_JAVMLA010000017.1"/>
</dbReference>
<evidence type="ECO:0000313" key="2">
    <source>
        <dbReference type="Proteomes" id="UP001272773"/>
    </source>
</evidence>
<gene>
    <name evidence="1" type="ORF">SIL79_04345</name>
</gene>
<keyword evidence="2" id="KW-1185">Reference proteome</keyword>
<comment type="caution">
    <text evidence="1">The sequence shown here is derived from an EMBL/GenBank/DDBJ whole genome shotgun (WGS) entry which is preliminary data.</text>
</comment>